<organism evidence="1 2">
    <name type="scientific">Candidozyma auris</name>
    <name type="common">Yeast</name>
    <name type="synonym">Candida auris</name>
    <dbReference type="NCBI Taxonomy" id="498019"/>
    <lineage>
        <taxon>Eukaryota</taxon>
        <taxon>Fungi</taxon>
        <taxon>Dikarya</taxon>
        <taxon>Ascomycota</taxon>
        <taxon>Saccharomycotina</taxon>
        <taxon>Pichiomycetes</taxon>
        <taxon>Metschnikowiaceae</taxon>
        <taxon>Candidozyma</taxon>
    </lineage>
</organism>
<evidence type="ECO:0000313" key="2">
    <source>
        <dbReference type="Proteomes" id="UP000037122"/>
    </source>
</evidence>
<dbReference type="AlphaFoldDB" id="A0A0L0P452"/>
<reference evidence="2" key="1">
    <citation type="journal article" date="2015" name="BMC Genomics">
        <title>Draft genome of a commonly misdiagnosed multidrug resistant pathogen Candida auris.</title>
        <authorList>
            <person name="Chatterjee S."/>
            <person name="Alampalli S.V."/>
            <person name="Nageshan R.K."/>
            <person name="Chettiar S.T."/>
            <person name="Joshi S."/>
            <person name="Tatu U.S."/>
        </authorList>
    </citation>
    <scope>NUCLEOTIDE SEQUENCE [LARGE SCALE GENOMIC DNA]</scope>
    <source>
        <strain evidence="2">6684</strain>
    </source>
</reference>
<dbReference type="Proteomes" id="UP000037122">
    <property type="component" value="Unassembled WGS sequence"/>
</dbReference>
<comment type="caution">
    <text evidence="1">The sequence shown here is derived from an EMBL/GenBank/DDBJ whole genome shotgun (WGS) entry which is preliminary data.</text>
</comment>
<proteinExistence type="predicted"/>
<protein>
    <submittedName>
        <fullName evidence="1">Uncharacterized protein</fullName>
    </submittedName>
</protein>
<gene>
    <name evidence="1" type="ORF">QG37_01952</name>
</gene>
<accession>A0A0L0P452</accession>
<dbReference type="EMBL" id="LGST01000016">
    <property type="protein sequence ID" value="KNE01079.1"/>
    <property type="molecule type" value="Genomic_DNA"/>
</dbReference>
<sequence length="47" mass="5158">MWQLEGWQNRALVGRVDVGIKRWAAFLRSGVAALYSSRAAAVAAPKE</sequence>
<name>A0A0L0P452_CANAR</name>
<dbReference type="VEuPathDB" id="FungiDB:QG37_01952"/>
<evidence type="ECO:0000313" key="1">
    <source>
        <dbReference type="EMBL" id="KNE01079.1"/>
    </source>
</evidence>